<keyword evidence="3" id="KW-1185">Reference proteome</keyword>
<reference evidence="2 3" key="1">
    <citation type="submission" date="2016-10" db="EMBL/GenBank/DDBJ databases">
        <title>Genome sequence of the basidiomycete white-rot fungus Trametes pubescens.</title>
        <authorList>
            <person name="Makela M.R."/>
            <person name="Granchi Z."/>
            <person name="Peng M."/>
            <person name="De Vries R.P."/>
            <person name="Grigoriev I."/>
            <person name="Riley R."/>
            <person name="Hilden K."/>
        </authorList>
    </citation>
    <scope>NUCLEOTIDE SEQUENCE [LARGE SCALE GENOMIC DNA]</scope>
    <source>
        <strain evidence="2 3">FBCC735</strain>
    </source>
</reference>
<dbReference type="EMBL" id="MNAD01001011">
    <property type="protein sequence ID" value="OJT08785.1"/>
    <property type="molecule type" value="Genomic_DNA"/>
</dbReference>
<evidence type="ECO:0000256" key="1">
    <source>
        <dbReference type="SAM" id="MobiDB-lite"/>
    </source>
</evidence>
<accession>A0A1M2VMF8</accession>
<name>A0A1M2VMF8_TRAPU</name>
<organism evidence="2 3">
    <name type="scientific">Trametes pubescens</name>
    <name type="common">White-rot fungus</name>
    <dbReference type="NCBI Taxonomy" id="154538"/>
    <lineage>
        <taxon>Eukaryota</taxon>
        <taxon>Fungi</taxon>
        <taxon>Dikarya</taxon>
        <taxon>Basidiomycota</taxon>
        <taxon>Agaricomycotina</taxon>
        <taxon>Agaricomycetes</taxon>
        <taxon>Polyporales</taxon>
        <taxon>Polyporaceae</taxon>
        <taxon>Trametes</taxon>
    </lineage>
</organism>
<feature type="region of interest" description="Disordered" evidence="1">
    <location>
        <begin position="77"/>
        <end position="97"/>
    </location>
</feature>
<dbReference type="AlphaFoldDB" id="A0A1M2VMF8"/>
<sequence length="97" mass="10302">MVPLVGVKLLPTAKTCRTDVHAVSDLAHGVGAFYSYGMGEVASAAVALDLQAGLVHSYYVSKGKKREIPKVAKEERAARCKETHFESPLAGTPSSDE</sequence>
<gene>
    <name evidence="2" type="ORF">TRAPUB_291</name>
</gene>
<evidence type="ECO:0000313" key="2">
    <source>
        <dbReference type="EMBL" id="OJT08785.1"/>
    </source>
</evidence>
<comment type="caution">
    <text evidence="2">The sequence shown here is derived from an EMBL/GenBank/DDBJ whole genome shotgun (WGS) entry which is preliminary data.</text>
</comment>
<proteinExistence type="predicted"/>
<dbReference type="Proteomes" id="UP000184267">
    <property type="component" value="Unassembled WGS sequence"/>
</dbReference>
<evidence type="ECO:0000313" key="3">
    <source>
        <dbReference type="Proteomes" id="UP000184267"/>
    </source>
</evidence>
<protein>
    <submittedName>
        <fullName evidence="2">Uncharacterized protein</fullName>
    </submittedName>
</protein>